<comment type="subunit">
    <text evidence="4">Homotrimer.</text>
</comment>
<feature type="binding site" evidence="13">
    <location>
        <begin position="99"/>
        <end position="102"/>
    </location>
    <ligand>
        <name>substrate</name>
    </ligand>
</feature>
<name>A0A0V8J4X8_9BACL</name>
<dbReference type="Proteomes" id="UP000054099">
    <property type="component" value="Unassembled WGS sequence"/>
</dbReference>
<evidence type="ECO:0000256" key="12">
    <source>
        <dbReference type="ARBA" id="ARBA00047973"/>
    </source>
</evidence>
<comment type="cofactor">
    <cofactor evidence="13">
        <name>Mg(2+)</name>
        <dbReference type="ChEBI" id="CHEBI:18420"/>
    </cofactor>
</comment>
<dbReference type="Pfam" id="PF03737">
    <property type="entry name" value="RraA-like"/>
    <property type="match status" value="1"/>
</dbReference>
<gene>
    <name evidence="14" type="ORF">AS030_17810</name>
</gene>
<dbReference type="InterPro" id="IPR005493">
    <property type="entry name" value="RraA/RraA-like"/>
</dbReference>
<evidence type="ECO:0000256" key="4">
    <source>
        <dbReference type="ARBA" id="ARBA00011233"/>
    </source>
</evidence>
<comment type="function">
    <text evidence="8">Catalyzes the aldol cleavage of 4-hydroxy-4-methyl-2-oxoglutarate (HMG) into 2 molecules of pyruvate. Also contains a secondary oxaloacetate (OAA) decarboxylase activity due to the common pyruvate enolate transition state formed following C-C bond cleavage in the retro-aldol and decarboxylation reactions.</text>
</comment>
<dbReference type="CDD" id="cd16841">
    <property type="entry name" value="RraA_family"/>
    <property type="match status" value="1"/>
</dbReference>
<evidence type="ECO:0000256" key="1">
    <source>
        <dbReference type="ARBA" id="ARBA00001342"/>
    </source>
</evidence>
<dbReference type="AlphaFoldDB" id="A0A0V8J4X8"/>
<dbReference type="EC" id="4.1.1.112" evidence="6"/>
<dbReference type="NCBIfam" id="NF004850">
    <property type="entry name" value="PRK06201.1"/>
    <property type="match status" value="1"/>
</dbReference>
<comment type="catalytic activity">
    <reaction evidence="1">
        <text>4-hydroxy-4-methyl-2-oxoglutarate = 2 pyruvate</text>
        <dbReference type="Rhea" id="RHEA:22748"/>
        <dbReference type="ChEBI" id="CHEBI:15361"/>
        <dbReference type="ChEBI" id="CHEBI:58276"/>
        <dbReference type="EC" id="4.1.3.17"/>
    </reaction>
</comment>
<keyword evidence="13" id="KW-0479">Metal-binding</keyword>
<evidence type="ECO:0000313" key="14">
    <source>
        <dbReference type="EMBL" id="KSU82124.1"/>
    </source>
</evidence>
<evidence type="ECO:0000256" key="10">
    <source>
        <dbReference type="ARBA" id="ARBA00030169"/>
    </source>
</evidence>
<dbReference type="GO" id="GO:0046872">
    <property type="term" value="F:metal ion binding"/>
    <property type="evidence" value="ECO:0007669"/>
    <property type="project" value="UniProtKB-KW"/>
</dbReference>
<dbReference type="Gene3D" id="3.50.30.40">
    <property type="entry name" value="Ribonuclease E inhibitor RraA/RraA-like"/>
    <property type="match status" value="1"/>
</dbReference>
<evidence type="ECO:0000256" key="13">
    <source>
        <dbReference type="PIRSR" id="PIRSR605493-1"/>
    </source>
</evidence>
<accession>A0A0V8J4X8</accession>
<evidence type="ECO:0000256" key="11">
    <source>
        <dbReference type="ARBA" id="ARBA00032305"/>
    </source>
</evidence>
<proteinExistence type="inferred from homology"/>
<evidence type="ECO:0000256" key="3">
    <source>
        <dbReference type="ARBA" id="ARBA00008621"/>
    </source>
</evidence>
<evidence type="ECO:0000256" key="6">
    <source>
        <dbReference type="ARBA" id="ARBA00012947"/>
    </source>
</evidence>
<feature type="binding site" evidence="13">
    <location>
        <position position="121"/>
    </location>
    <ligand>
        <name>substrate</name>
    </ligand>
</feature>
<dbReference type="RefSeq" id="WP_061974109.1">
    <property type="nucleotide sequence ID" value="NZ_FMAV01000003.1"/>
</dbReference>
<dbReference type="EMBL" id="LNQN01000005">
    <property type="protein sequence ID" value="KSU82124.1"/>
    <property type="molecule type" value="Genomic_DNA"/>
</dbReference>
<comment type="catalytic activity">
    <reaction evidence="12">
        <text>oxaloacetate + H(+) = pyruvate + CO2</text>
        <dbReference type="Rhea" id="RHEA:15641"/>
        <dbReference type="ChEBI" id="CHEBI:15361"/>
        <dbReference type="ChEBI" id="CHEBI:15378"/>
        <dbReference type="ChEBI" id="CHEBI:16452"/>
        <dbReference type="ChEBI" id="CHEBI:16526"/>
        <dbReference type="EC" id="4.1.1.112"/>
    </reaction>
</comment>
<evidence type="ECO:0000256" key="5">
    <source>
        <dbReference type="ARBA" id="ARBA00012213"/>
    </source>
</evidence>
<protein>
    <recommendedName>
        <fullName evidence="7">Putative 4-hydroxy-4-methyl-2-oxoglutarate aldolase</fullName>
        <ecNumber evidence="6">4.1.1.112</ecNumber>
        <ecNumber evidence="5">4.1.3.17</ecNumber>
    </recommendedName>
    <alternativeName>
        <fullName evidence="11">Oxaloacetate decarboxylase</fullName>
    </alternativeName>
    <alternativeName>
        <fullName evidence="9">Regulator of ribonuclease activity homolog</fullName>
    </alternativeName>
    <alternativeName>
        <fullName evidence="10">RraA-like protein</fullName>
    </alternativeName>
</protein>
<keyword evidence="13" id="KW-0460">Magnesium</keyword>
<comment type="similarity">
    <text evidence="3">Belongs to the class II aldolase/RraA-like family.</text>
</comment>
<evidence type="ECO:0000256" key="2">
    <source>
        <dbReference type="ARBA" id="ARBA00001968"/>
    </source>
</evidence>
<comment type="cofactor">
    <cofactor evidence="2">
        <name>a divalent metal cation</name>
        <dbReference type="ChEBI" id="CHEBI:60240"/>
    </cofactor>
</comment>
<evidence type="ECO:0000256" key="7">
    <source>
        <dbReference type="ARBA" id="ARBA00016549"/>
    </source>
</evidence>
<dbReference type="EC" id="4.1.3.17" evidence="5"/>
<dbReference type="PANTHER" id="PTHR33254">
    <property type="entry name" value="4-HYDROXY-4-METHYL-2-OXOGLUTARATE ALDOLASE 3-RELATED"/>
    <property type="match status" value="1"/>
</dbReference>
<feature type="binding site" evidence="13">
    <location>
        <position position="122"/>
    </location>
    <ligand>
        <name>Mg(2+)</name>
        <dbReference type="ChEBI" id="CHEBI:18420"/>
    </ligand>
</feature>
<evidence type="ECO:0000313" key="15">
    <source>
        <dbReference type="Proteomes" id="UP000054099"/>
    </source>
</evidence>
<evidence type="ECO:0000256" key="9">
    <source>
        <dbReference type="ARBA" id="ARBA00029596"/>
    </source>
</evidence>
<dbReference type="GO" id="GO:0047443">
    <property type="term" value="F:4-hydroxy-4-methyl-2-oxoglutarate aldolase activity"/>
    <property type="evidence" value="ECO:0007669"/>
    <property type="project" value="UniProtKB-EC"/>
</dbReference>
<dbReference type="SUPFAM" id="SSF89562">
    <property type="entry name" value="RraA-like"/>
    <property type="match status" value="1"/>
</dbReference>
<reference evidence="14 15" key="1">
    <citation type="journal article" date="2014" name="Antonie Van Leeuwenhoek">
        <title>Fictibacillus enclensis sp. nov., isolated from marine sediment.</title>
        <authorList>
            <person name="Dastager S.G."/>
            <person name="Mawlankar R."/>
            <person name="Srinivasan K."/>
            <person name="Tang S.K."/>
            <person name="Lee J.C."/>
            <person name="Ramana V.V."/>
            <person name="Shouche Y.S."/>
        </authorList>
    </citation>
    <scope>NUCLEOTIDE SEQUENCE [LARGE SCALE GENOMIC DNA]</scope>
    <source>
        <strain evidence="14 15">NIO-1003</strain>
    </source>
</reference>
<comment type="caution">
    <text evidence="14">The sequence shown here is derived from an EMBL/GenBank/DDBJ whole genome shotgun (WGS) entry which is preliminary data.</text>
</comment>
<dbReference type="InterPro" id="IPR036704">
    <property type="entry name" value="RraA/RraA-like_sf"/>
</dbReference>
<sequence length="227" mass="24568">MGNIGFRIRKHFERVDPVIVKEFQGIATANIGDVMGRLWAMDHTIKPIGQRGIHLVGSAFTVRTHPSDNLLVHKAMDLAQPGDVIVIDAFGDMGNAILGEIMCHYAKTKGISGYVVDGPVRDIEGIAKMGFPVFSKGVSPRGPYKEGPGEINMTISCGNVPVEPGDLIVGDGDGVMVVPKEEAAIVLEKAKAQERQEGAIIQSIYEGKWDRSWVDDCLNQKGCTILD</sequence>
<keyword evidence="15" id="KW-1185">Reference proteome</keyword>
<dbReference type="OrthoDB" id="9784786at2"/>
<evidence type="ECO:0000256" key="8">
    <source>
        <dbReference type="ARBA" id="ARBA00025046"/>
    </source>
</evidence>
<dbReference type="PANTHER" id="PTHR33254:SF4">
    <property type="entry name" value="4-HYDROXY-4-METHYL-2-OXOGLUTARATE ALDOLASE 3-RELATED"/>
    <property type="match status" value="1"/>
</dbReference>
<dbReference type="GO" id="GO:0008948">
    <property type="term" value="F:oxaloacetate decarboxylase activity"/>
    <property type="evidence" value="ECO:0007669"/>
    <property type="project" value="UniProtKB-EC"/>
</dbReference>
<organism evidence="14 15">
    <name type="scientific">Fictibacillus enclensis</name>
    <dbReference type="NCBI Taxonomy" id="1017270"/>
    <lineage>
        <taxon>Bacteria</taxon>
        <taxon>Bacillati</taxon>
        <taxon>Bacillota</taxon>
        <taxon>Bacilli</taxon>
        <taxon>Bacillales</taxon>
        <taxon>Fictibacillaceae</taxon>
        <taxon>Fictibacillus</taxon>
    </lineage>
</organism>